<dbReference type="PANTHER" id="PTHR45824:SF6">
    <property type="entry name" value="F16L1.9 PROTEIN"/>
    <property type="match status" value="1"/>
</dbReference>
<feature type="domain" description="CRAL-TRIO" evidence="1">
    <location>
        <begin position="124"/>
        <end position="277"/>
    </location>
</feature>
<organism evidence="2 3">
    <name type="scientific">Gonium pectorale</name>
    <name type="common">Green alga</name>
    <dbReference type="NCBI Taxonomy" id="33097"/>
    <lineage>
        <taxon>Eukaryota</taxon>
        <taxon>Viridiplantae</taxon>
        <taxon>Chlorophyta</taxon>
        <taxon>core chlorophytes</taxon>
        <taxon>Chlorophyceae</taxon>
        <taxon>CS clade</taxon>
        <taxon>Chlamydomonadales</taxon>
        <taxon>Volvocaceae</taxon>
        <taxon>Gonium</taxon>
    </lineage>
</organism>
<dbReference type="Proteomes" id="UP000075714">
    <property type="component" value="Unassembled WGS sequence"/>
</dbReference>
<dbReference type="InterPro" id="IPR036273">
    <property type="entry name" value="CRAL/TRIO_N_dom_sf"/>
</dbReference>
<evidence type="ECO:0000313" key="2">
    <source>
        <dbReference type="EMBL" id="KXZ53455.1"/>
    </source>
</evidence>
<gene>
    <name evidence="2" type="ORF">GPECTOR_7g1354</name>
</gene>
<evidence type="ECO:0000313" key="3">
    <source>
        <dbReference type="Proteomes" id="UP000075714"/>
    </source>
</evidence>
<dbReference type="InterPro" id="IPR036865">
    <property type="entry name" value="CRAL-TRIO_dom_sf"/>
</dbReference>
<dbReference type="SMART" id="SM01100">
    <property type="entry name" value="CRAL_TRIO_N"/>
    <property type="match status" value="1"/>
</dbReference>
<dbReference type="InterPro" id="IPR052578">
    <property type="entry name" value="PI_Transfer_CRAL-TRIO"/>
</dbReference>
<dbReference type="AlphaFoldDB" id="A0A150GUB9"/>
<evidence type="ECO:0000259" key="1">
    <source>
        <dbReference type="PROSITE" id="PS50191"/>
    </source>
</evidence>
<dbReference type="SUPFAM" id="SSF52087">
    <property type="entry name" value="CRAL/TRIO domain"/>
    <property type="match status" value="1"/>
</dbReference>
<dbReference type="PROSITE" id="PS50191">
    <property type="entry name" value="CRAL_TRIO"/>
    <property type="match status" value="1"/>
</dbReference>
<name>A0A150GUB9_GONPE</name>
<keyword evidence="3" id="KW-1185">Reference proteome</keyword>
<comment type="caution">
    <text evidence="2">The sequence shown here is derived from an EMBL/GenBank/DDBJ whole genome shotgun (WGS) entry which is preliminary data.</text>
</comment>
<proteinExistence type="predicted"/>
<protein>
    <recommendedName>
        <fullName evidence="1">CRAL-TRIO domain-containing protein</fullName>
    </recommendedName>
</protein>
<reference evidence="3" key="1">
    <citation type="journal article" date="2016" name="Nat. Commun.">
        <title>The Gonium pectorale genome demonstrates co-option of cell cycle regulation during the evolution of multicellularity.</title>
        <authorList>
            <person name="Hanschen E.R."/>
            <person name="Marriage T.N."/>
            <person name="Ferris P.J."/>
            <person name="Hamaji T."/>
            <person name="Toyoda A."/>
            <person name="Fujiyama A."/>
            <person name="Neme R."/>
            <person name="Noguchi H."/>
            <person name="Minakuchi Y."/>
            <person name="Suzuki M."/>
            <person name="Kawai-Toyooka H."/>
            <person name="Smith D.R."/>
            <person name="Sparks H."/>
            <person name="Anderson J."/>
            <person name="Bakaric R."/>
            <person name="Luria V."/>
            <person name="Karger A."/>
            <person name="Kirschner M.W."/>
            <person name="Durand P.M."/>
            <person name="Michod R.E."/>
            <person name="Nozaki H."/>
            <person name="Olson B.J."/>
        </authorList>
    </citation>
    <scope>NUCLEOTIDE SEQUENCE [LARGE SCALE GENOMIC DNA]</scope>
    <source>
        <strain evidence="3">NIES-2863</strain>
    </source>
</reference>
<dbReference type="EMBL" id="LSYV01000008">
    <property type="protein sequence ID" value="KXZ53455.1"/>
    <property type="molecule type" value="Genomic_DNA"/>
</dbReference>
<sequence length="277" mass="31668">MLPLFAVTAELLPPQREALDAYRRDFGLQPKLAWSPEQLPDATQQERDLINQERLDAHGDLTCDEDRAYCTDLMLLRYIRARDHHLDKAYHMYVHTLAWRRQSRPWALSNPSTRTNKLSSDARIVGYDLQGRVVVYSSFAKSLERTPEHVKTNTICLMEKANACVNAGSPGSVVWVNHFGGLHKSGFSWRDCNPAFAWTAIDIFSNHYPECLATMIIVDPPSIFFGLWKMVHPMLPEKTARKGDFIKSTDDNSAKFRSVFGEELAAYLMHLIRQDAK</sequence>
<dbReference type="CDD" id="cd00170">
    <property type="entry name" value="SEC14"/>
    <property type="match status" value="1"/>
</dbReference>
<dbReference type="Pfam" id="PF00650">
    <property type="entry name" value="CRAL_TRIO"/>
    <property type="match status" value="1"/>
</dbReference>
<dbReference type="InterPro" id="IPR001251">
    <property type="entry name" value="CRAL-TRIO_dom"/>
</dbReference>
<dbReference type="SUPFAM" id="SSF46938">
    <property type="entry name" value="CRAL/TRIO N-terminal domain"/>
    <property type="match status" value="1"/>
</dbReference>
<dbReference type="InterPro" id="IPR011074">
    <property type="entry name" value="CRAL/TRIO_N_dom"/>
</dbReference>
<accession>A0A150GUB9</accession>
<dbReference type="GO" id="GO:0008526">
    <property type="term" value="F:phosphatidylinositol transfer activity"/>
    <property type="evidence" value="ECO:0007669"/>
    <property type="project" value="TreeGrafter"/>
</dbReference>
<dbReference type="Gene3D" id="3.40.525.10">
    <property type="entry name" value="CRAL-TRIO lipid binding domain"/>
    <property type="match status" value="1"/>
</dbReference>
<dbReference type="PANTHER" id="PTHR45824">
    <property type="entry name" value="GH16843P"/>
    <property type="match status" value="1"/>
</dbReference>
<dbReference type="OrthoDB" id="1434354at2759"/>